<proteinExistence type="predicted"/>
<dbReference type="KEGG" id="drt:Dret_0647"/>
<reference evidence="1 2" key="2">
    <citation type="journal article" date="2010" name="Stand. Genomic Sci.">
        <title>Complete genome sequence of Desulfohalobium retbaense type strain (HR(100)).</title>
        <authorList>
            <person name="Spring S."/>
            <person name="Nolan M."/>
            <person name="Lapidus A."/>
            <person name="Glavina Del Rio T."/>
            <person name="Copeland A."/>
            <person name="Tice H."/>
            <person name="Cheng J.F."/>
            <person name="Lucas S."/>
            <person name="Land M."/>
            <person name="Chen F."/>
            <person name="Bruce D."/>
            <person name="Goodwin L."/>
            <person name="Pitluck S."/>
            <person name="Ivanova N."/>
            <person name="Mavromatis K."/>
            <person name="Mikhailova N."/>
            <person name="Pati A."/>
            <person name="Chen A."/>
            <person name="Palaniappan K."/>
            <person name="Hauser L."/>
            <person name="Chang Y.J."/>
            <person name="Jeffries C.D."/>
            <person name="Munk C."/>
            <person name="Kiss H."/>
            <person name="Chain P."/>
            <person name="Han C."/>
            <person name="Brettin T."/>
            <person name="Detter J.C."/>
            <person name="Schuler E."/>
            <person name="Goker M."/>
            <person name="Rohde M."/>
            <person name="Bristow J."/>
            <person name="Eisen J.A."/>
            <person name="Markowitz V."/>
            <person name="Hugenholtz P."/>
            <person name="Kyrpides N.C."/>
            <person name="Klenk H.P."/>
        </authorList>
    </citation>
    <scope>NUCLEOTIDE SEQUENCE [LARGE SCALE GENOMIC DNA]</scope>
    <source>
        <strain evidence="1 2">DSM 5692</strain>
    </source>
</reference>
<evidence type="ECO:0000313" key="2">
    <source>
        <dbReference type="Proteomes" id="UP000001052"/>
    </source>
</evidence>
<dbReference type="EMBL" id="CP001734">
    <property type="protein sequence ID" value="ACV67939.1"/>
    <property type="molecule type" value="Genomic_DNA"/>
</dbReference>
<gene>
    <name evidence="1" type="ordered locus">Dret_0647</name>
</gene>
<keyword evidence="2" id="KW-1185">Reference proteome</keyword>
<dbReference type="OrthoDB" id="7584480at2"/>
<reference evidence="2" key="1">
    <citation type="submission" date="2009-09" db="EMBL/GenBank/DDBJ databases">
        <title>The complete chromosome of Desulfohalobium retbaense DSM 5692.</title>
        <authorList>
            <consortium name="US DOE Joint Genome Institute (JGI-PGF)"/>
            <person name="Lucas S."/>
            <person name="Copeland A."/>
            <person name="Lapidus A."/>
            <person name="Glavina del Rio T."/>
            <person name="Dalin E."/>
            <person name="Tice H."/>
            <person name="Bruce D."/>
            <person name="Goodwin L."/>
            <person name="Pitluck S."/>
            <person name="Kyrpides N."/>
            <person name="Mavromatis K."/>
            <person name="Ivanova N."/>
            <person name="Mikhailova N."/>
            <person name="Munk A.C."/>
            <person name="Brettin T."/>
            <person name="Detter J.C."/>
            <person name="Han C."/>
            <person name="Tapia R."/>
            <person name="Larimer F."/>
            <person name="Land M."/>
            <person name="Hauser L."/>
            <person name="Markowitz V."/>
            <person name="Cheng J.-F."/>
            <person name="Hugenholtz P."/>
            <person name="Woyke T."/>
            <person name="Wu D."/>
            <person name="Spring S."/>
            <person name="Klenk H.-P."/>
            <person name="Eisen J.A."/>
        </authorList>
    </citation>
    <scope>NUCLEOTIDE SEQUENCE [LARGE SCALE GENOMIC DNA]</scope>
    <source>
        <strain evidence="2">DSM 5692</strain>
    </source>
</reference>
<accession>C8WZ23</accession>
<dbReference type="Proteomes" id="UP000001052">
    <property type="component" value="Chromosome"/>
</dbReference>
<evidence type="ECO:0000313" key="1">
    <source>
        <dbReference type="EMBL" id="ACV67939.1"/>
    </source>
</evidence>
<protein>
    <recommendedName>
        <fullName evidence="3">Invasion associated locus B family protein</fullName>
    </recommendedName>
</protein>
<organism evidence="1 2">
    <name type="scientific">Desulfohalobium retbaense (strain ATCC 49708 / DSM 5692 / JCM 16813 / HR100)</name>
    <dbReference type="NCBI Taxonomy" id="485915"/>
    <lineage>
        <taxon>Bacteria</taxon>
        <taxon>Pseudomonadati</taxon>
        <taxon>Thermodesulfobacteriota</taxon>
        <taxon>Desulfovibrionia</taxon>
        <taxon>Desulfovibrionales</taxon>
        <taxon>Desulfohalobiaceae</taxon>
        <taxon>Desulfohalobium</taxon>
    </lineage>
</organism>
<dbReference type="RefSeq" id="WP_015751097.1">
    <property type="nucleotide sequence ID" value="NC_013223.1"/>
</dbReference>
<evidence type="ECO:0008006" key="3">
    <source>
        <dbReference type="Google" id="ProtNLM"/>
    </source>
</evidence>
<name>C8WZ23_DESRD</name>
<dbReference type="AlphaFoldDB" id="C8WZ23"/>
<dbReference type="HOGENOM" id="CLU_1545169_0_0_7"/>
<sequence length="173" mass="19278">MTNQTELHSPILRWGCIGLLFLVLAAPLAAQQWSDWEQDHAVAKYKDWLVIKEPGRSDCYLKQSYDDPHKMELSINEQGQPLLWGAFALEPVDLTITCQVDTNPARTTTASNVTNGCILPQPLVEEMLRGFVLSVKVRPQHPDRSLQTVREQAFGLEGLMDASEALDSGICGM</sequence>